<proteinExistence type="predicted"/>
<reference evidence="2" key="1">
    <citation type="submission" date="2016-03" db="EMBL/GenBank/DDBJ databases">
        <title>Novel chaperonins are prevalent in the virioplankton and link to viral biology and ecology.</title>
        <authorList>
            <person name="Marine R.L."/>
            <person name="Nasko D.J."/>
            <person name="Polson S.W."/>
            <person name="Wommack K.E."/>
        </authorList>
    </citation>
    <scope>NUCLEOTIDE SEQUENCE</scope>
</reference>
<keyword evidence="1" id="KW-0143">Chaperone</keyword>
<dbReference type="CDD" id="cd00320">
    <property type="entry name" value="cpn10"/>
    <property type="match status" value="1"/>
</dbReference>
<dbReference type="InterPro" id="IPR020818">
    <property type="entry name" value="Chaperonin_GroES"/>
</dbReference>
<accession>A0A221S3L6</accession>
<dbReference type="InterPro" id="IPR037124">
    <property type="entry name" value="Chaperonin_GroES_sf"/>
</dbReference>
<dbReference type="Pfam" id="PF00166">
    <property type="entry name" value="Cpn10"/>
    <property type="match status" value="1"/>
</dbReference>
<gene>
    <name evidence="2" type="primary">groES</name>
</gene>
<name>A0A221S3L6_9VIRU</name>
<evidence type="ECO:0000313" key="2">
    <source>
        <dbReference type="EMBL" id="ASN63491.1"/>
    </source>
</evidence>
<dbReference type="GO" id="GO:0005524">
    <property type="term" value="F:ATP binding"/>
    <property type="evidence" value="ECO:0007669"/>
    <property type="project" value="InterPro"/>
</dbReference>
<dbReference type="EMBL" id="KU970897">
    <property type="protein sequence ID" value="ASN63491.1"/>
    <property type="molecule type" value="Genomic_DNA"/>
</dbReference>
<dbReference type="Gene3D" id="2.30.33.40">
    <property type="entry name" value="GroES chaperonin"/>
    <property type="match status" value="1"/>
</dbReference>
<sequence>MKKVIKILVPDAVVIKQYKEEKTKSGIVLPDAATVGGTMERFEGTVIAIGSKVQLVNIGDYVCFGRHAHSIKKIDGEEFFYVHEESIHMIYTKKEDDYVIGNDEFEVNCHE</sequence>
<evidence type="ECO:0000256" key="1">
    <source>
        <dbReference type="ARBA" id="ARBA00023186"/>
    </source>
</evidence>
<dbReference type="GO" id="GO:0044183">
    <property type="term" value="F:protein folding chaperone"/>
    <property type="evidence" value="ECO:0007669"/>
    <property type="project" value="InterPro"/>
</dbReference>
<dbReference type="SUPFAM" id="SSF50129">
    <property type="entry name" value="GroES-like"/>
    <property type="match status" value="1"/>
</dbReference>
<organism evidence="2">
    <name type="scientific">uncultured virus</name>
    <dbReference type="NCBI Taxonomy" id="340016"/>
    <lineage>
        <taxon>Viruses</taxon>
        <taxon>environmental samples</taxon>
    </lineage>
</organism>
<dbReference type="SMART" id="SM00883">
    <property type="entry name" value="Cpn10"/>
    <property type="match status" value="1"/>
</dbReference>
<protein>
    <submittedName>
        <fullName evidence="2">Co-chaperonin GroES</fullName>
    </submittedName>
</protein>
<dbReference type="InterPro" id="IPR011032">
    <property type="entry name" value="GroES-like_sf"/>
</dbReference>